<reference evidence="1 2" key="1">
    <citation type="submission" date="2024-02" db="EMBL/GenBank/DDBJ databases">
        <title>de novo genome assembly of Solanum bulbocastanum strain 11H21.</title>
        <authorList>
            <person name="Hosaka A.J."/>
        </authorList>
    </citation>
    <scope>NUCLEOTIDE SEQUENCE [LARGE SCALE GENOMIC DNA]</scope>
    <source>
        <tissue evidence="1">Young leaves</tissue>
    </source>
</reference>
<evidence type="ECO:0000313" key="1">
    <source>
        <dbReference type="EMBL" id="KAK6778144.1"/>
    </source>
</evidence>
<evidence type="ECO:0000313" key="2">
    <source>
        <dbReference type="Proteomes" id="UP001371456"/>
    </source>
</evidence>
<keyword evidence="2" id="KW-1185">Reference proteome</keyword>
<organism evidence="1 2">
    <name type="scientific">Solanum bulbocastanum</name>
    <name type="common">Wild potato</name>
    <dbReference type="NCBI Taxonomy" id="147425"/>
    <lineage>
        <taxon>Eukaryota</taxon>
        <taxon>Viridiplantae</taxon>
        <taxon>Streptophyta</taxon>
        <taxon>Embryophyta</taxon>
        <taxon>Tracheophyta</taxon>
        <taxon>Spermatophyta</taxon>
        <taxon>Magnoliopsida</taxon>
        <taxon>eudicotyledons</taxon>
        <taxon>Gunneridae</taxon>
        <taxon>Pentapetalae</taxon>
        <taxon>asterids</taxon>
        <taxon>lamiids</taxon>
        <taxon>Solanales</taxon>
        <taxon>Solanaceae</taxon>
        <taxon>Solanoideae</taxon>
        <taxon>Solaneae</taxon>
        <taxon>Solanum</taxon>
    </lineage>
</organism>
<accession>A0AAN8T207</accession>
<protein>
    <submittedName>
        <fullName evidence="1">Uncharacterized protein</fullName>
    </submittedName>
</protein>
<dbReference type="EMBL" id="JBANQN010000010">
    <property type="protein sequence ID" value="KAK6778144.1"/>
    <property type="molecule type" value="Genomic_DNA"/>
</dbReference>
<proteinExistence type="predicted"/>
<dbReference type="Proteomes" id="UP001371456">
    <property type="component" value="Unassembled WGS sequence"/>
</dbReference>
<sequence length="69" mass="7992">MQVYTYINFSFFFKKQPEISSQRILPTGSSYKDASLTGIDLGFKPRGLRWKNKDVVTTSQLQQMANKKK</sequence>
<comment type="caution">
    <text evidence="1">The sequence shown here is derived from an EMBL/GenBank/DDBJ whole genome shotgun (WGS) entry which is preliminary data.</text>
</comment>
<name>A0AAN8T207_SOLBU</name>
<dbReference type="AlphaFoldDB" id="A0AAN8T207"/>
<gene>
    <name evidence="1" type="ORF">RDI58_024862</name>
</gene>